<evidence type="ECO:0000313" key="2">
    <source>
        <dbReference type="EMBL" id="CEK96865.1"/>
    </source>
</evidence>
<proteinExistence type="predicted"/>
<feature type="domain" description="Chitin-binding type-2" evidence="1">
    <location>
        <begin position="1"/>
        <end position="58"/>
    </location>
</feature>
<name>A0A0B7BXG2_9EUPU</name>
<protein>
    <recommendedName>
        <fullName evidence="1">Chitin-binding type-2 domain-containing protein</fullName>
    </recommendedName>
</protein>
<dbReference type="InterPro" id="IPR036508">
    <property type="entry name" value="Chitin-bd_dom_sf"/>
</dbReference>
<dbReference type="PROSITE" id="PS50940">
    <property type="entry name" value="CHIT_BIND_II"/>
    <property type="match status" value="1"/>
</dbReference>
<organism evidence="2">
    <name type="scientific">Arion vulgaris</name>
    <dbReference type="NCBI Taxonomy" id="1028688"/>
    <lineage>
        <taxon>Eukaryota</taxon>
        <taxon>Metazoa</taxon>
        <taxon>Spiralia</taxon>
        <taxon>Lophotrochozoa</taxon>
        <taxon>Mollusca</taxon>
        <taxon>Gastropoda</taxon>
        <taxon>Heterobranchia</taxon>
        <taxon>Euthyneura</taxon>
        <taxon>Panpulmonata</taxon>
        <taxon>Eupulmonata</taxon>
        <taxon>Stylommatophora</taxon>
        <taxon>Helicina</taxon>
        <taxon>Arionoidea</taxon>
        <taxon>Arionidae</taxon>
        <taxon>Arion</taxon>
    </lineage>
</organism>
<evidence type="ECO:0000259" key="1">
    <source>
        <dbReference type="PROSITE" id="PS50940"/>
    </source>
</evidence>
<dbReference type="InterPro" id="IPR002557">
    <property type="entry name" value="Chitin-bd_dom"/>
</dbReference>
<dbReference type="SUPFAM" id="SSF57625">
    <property type="entry name" value="Invertebrate chitin-binding proteins"/>
    <property type="match status" value="1"/>
</dbReference>
<dbReference type="AlphaFoldDB" id="A0A0B7BXG2"/>
<dbReference type="GO" id="GO:0008061">
    <property type="term" value="F:chitin binding"/>
    <property type="evidence" value="ECO:0007669"/>
    <property type="project" value="InterPro"/>
</dbReference>
<sequence length="112" mass="13068">NPDPPSFVYAHPDDCRYYFTCAQDKPKLRTCKPSDRARYSEFYHTCVGLNTVFDTCTRSNAQRECKRGLPGLIGHPTLCHRYFNCSQALEKRYANFGVYEDECPHPQFFDIE</sequence>
<dbReference type="EMBL" id="HACG01050000">
    <property type="protein sequence ID" value="CEK96865.1"/>
    <property type="molecule type" value="Transcribed_RNA"/>
</dbReference>
<gene>
    <name evidence="2" type="primary">ORF213777</name>
</gene>
<feature type="non-terminal residue" evidence="2">
    <location>
        <position position="1"/>
    </location>
</feature>
<accession>A0A0B7BXG2</accession>
<dbReference type="GO" id="GO:0005576">
    <property type="term" value="C:extracellular region"/>
    <property type="evidence" value="ECO:0007669"/>
    <property type="project" value="InterPro"/>
</dbReference>
<reference evidence="2" key="1">
    <citation type="submission" date="2014-12" db="EMBL/GenBank/DDBJ databases">
        <title>Insight into the proteome of Arion vulgaris.</title>
        <authorList>
            <person name="Aradska J."/>
            <person name="Bulat T."/>
            <person name="Smidak R."/>
            <person name="Sarate P."/>
            <person name="Gangsoo J."/>
            <person name="Sialana F."/>
            <person name="Bilban M."/>
            <person name="Lubec G."/>
        </authorList>
    </citation>
    <scope>NUCLEOTIDE SEQUENCE</scope>
    <source>
        <tissue evidence="2">Skin</tissue>
    </source>
</reference>
<feature type="non-terminal residue" evidence="2">
    <location>
        <position position="112"/>
    </location>
</feature>